<dbReference type="GeneID" id="8824903"/>
<dbReference type="PATRIC" id="fig|547559.17.peg.1996"/>
<evidence type="ECO:0000313" key="10">
    <source>
        <dbReference type="Proteomes" id="UP000011543"/>
    </source>
</evidence>
<dbReference type="GO" id="GO:0016020">
    <property type="term" value="C:membrane"/>
    <property type="evidence" value="ECO:0007669"/>
    <property type="project" value="UniProtKB-SubCell"/>
</dbReference>
<evidence type="ECO:0000313" key="9">
    <source>
        <dbReference type="Proteomes" id="UP000001879"/>
    </source>
</evidence>
<evidence type="ECO:0000256" key="2">
    <source>
        <dbReference type="ARBA" id="ARBA00022692"/>
    </source>
</evidence>
<dbReference type="Proteomes" id="UP000011543">
    <property type="component" value="Unassembled WGS sequence"/>
</dbReference>
<evidence type="ECO:0000256" key="4">
    <source>
        <dbReference type="ARBA" id="ARBA00023136"/>
    </source>
</evidence>
<dbReference type="Proteomes" id="UP000001879">
    <property type="component" value="Chromosome"/>
</dbReference>
<sequence>MERSLLHSLHLFLRSPSRFFEEHDPATTLPLAIGIVVTFSLALVLSVYFVASVLGGTIEGTVTVDNPNRPPEWVCDGHTSGMHDASNCDEPETIERDGSELFADAVTDYVGYAAILPFLMWVIGGLVLFAAGRLANGSPSLGGTFALAGWAAVPEFARLVAGLLAITVALSDVTITQFEQAPDVIEVALASVEPVLVLATVATTIWQWALLTGGVQQDADLSRAAAGVAVGVPLVIVLLLSLA</sequence>
<evidence type="ECO:0000256" key="5">
    <source>
        <dbReference type="SAM" id="Phobius"/>
    </source>
</evidence>
<dbReference type="AlphaFoldDB" id="D3SVM2"/>
<feature type="transmembrane region" description="Helical" evidence="5">
    <location>
        <begin position="109"/>
        <end position="131"/>
    </location>
</feature>
<reference evidence="8 10" key="3">
    <citation type="journal article" date="2014" name="PLoS Genet.">
        <title>Phylogenetically driven sequencing of extremely halophilic archaea reveals strategies for static and dynamic osmo-response.</title>
        <authorList>
            <person name="Becker E.A."/>
            <person name="Seitzer P.M."/>
            <person name="Tritt A."/>
            <person name="Larsen D."/>
            <person name="Krusor M."/>
            <person name="Yao A.I."/>
            <person name="Wu D."/>
            <person name="Madern D."/>
            <person name="Eisen J.A."/>
            <person name="Darling A.E."/>
            <person name="Facciotti M.T."/>
        </authorList>
    </citation>
    <scope>NUCLEOTIDE SEQUENCE [LARGE SCALE GENOMIC DNA]</scope>
    <source>
        <strain evidence="10">ATCC 43099 / DSM 3394 / CCM 3739 / CIP 104546 / IAM 13178 / JCM 8861 / NBRC 102185 / NCIMB 2190 / MS3</strain>
        <strain evidence="8">MS-3</strain>
    </source>
</reference>
<gene>
    <name evidence="7" type="ordered locus">Nmag_2060</name>
    <name evidence="8" type="ORF">C500_10114</name>
</gene>
<keyword evidence="3 5" id="KW-1133">Transmembrane helix</keyword>
<dbReference type="KEGG" id="nmg:Nmag_2060"/>
<keyword evidence="9" id="KW-1185">Reference proteome</keyword>
<accession>D3SVM2</accession>
<feature type="transmembrane region" description="Helical" evidence="5">
    <location>
        <begin position="221"/>
        <end position="242"/>
    </location>
</feature>
<organism evidence="7 9">
    <name type="scientific">Natrialba magadii (strain ATCC 43099 / DSM 3394 / CCM 3739 / CIP 104546 / IAM 13178 / JCM 8861 / NBRC 102185 / NCIMB 2190 / MS3)</name>
    <name type="common">Natronobacterium magadii</name>
    <dbReference type="NCBI Taxonomy" id="547559"/>
    <lineage>
        <taxon>Archaea</taxon>
        <taxon>Methanobacteriati</taxon>
        <taxon>Methanobacteriota</taxon>
        <taxon>Stenosarchaea group</taxon>
        <taxon>Halobacteria</taxon>
        <taxon>Halobacteriales</taxon>
        <taxon>Natrialbaceae</taxon>
        <taxon>Natrialba</taxon>
    </lineage>
</organism>
<keyword evidence="2 5" id="KW-0812">Transmembrane</keyword>
<evidence type="ECO:0000256" key="3">
    <source>
        <dbReference type="ARBA" id="ARBA00022989"/>
    </source>
</evidence>
<dbReference type="HOGENOM" id="CLU_1122597_0_0_2"/>
<name>D3SVM2_NATMM</name>
<dbReference type="OrthoDB" id="116519at2157"/>
<reference evidence="9" key="1">
    <citation type="submission" date="2010-02" db="EMBL/GenBank/DDBJ databases">
        <title>Complete sequence of chromosome of Natrialba magadii ATCC 43099.</title>
        <authorList>
            <consortium name="US DOE Joint Genome Institute"/>
            <person name="Lucas S."/>
            <person name="Copeland A."/>
            <person name="Lapidus A."/>
            <person name="Cheng J.-F."/>
            <person name="Bruce D."/>
            <person name="Goodwin L."/>
            <person name="Pitluck S."/>
            <person name="Davenport K."/>
            <person name="Saunders E."/>
            <person name="Detter J.C."/>
            <person name="Han C."/>
            <person name="Tapia R."/>
            <person name="Land M."/>
            <person name="Hauser L."/>
            <person name="Kyrpides N."/>
            <person name="Mikhailova N."/>
            <person name="De Castro R.E."/>
            <person name="Maupin-Furlow J.A."/>
            <person name="Woyke T."/>
        </authorList>
    </citation>
    <scope>NUCLEOTIDE SEQUENCE [LARGE SCALE GENOMIC DNA]</scope>
    <source>
        <strain evidence="9">ATCC 43099 / DSM 3394 / CCM 3739 / CIP 104546 / IAM 13178 / JCM 8861 / NBRC 102185 / NCIMB 2190 / MS3</strain>
    </source>
</reference>
<reference evidence="7 9" key="2">
    <citation type="journal article" date="2012" name="BMC Genomics">
        <title>A comparative genomics perspective on the genetic content of the alkaliphilic haloarchaeon Natrialba magadii ATCC 43099T.</title>
        <authorList>
            <person name="Siddaramappa S."/>
            <person name="Challacombe J.F."/>
            <person name="Decastro R.E."/>
            <person name="Pfeiffer F."/>
            <person name="Sastre D.E."/>
            <person name="Gimenez M.I."/>
            <person name="Paggi R.A."/>
            <person name="Detter J.C."/>
            <person name="Davenport K.W."/>
            <person name="Goodwin L.A."/>
            <person name="Kyrpides N."/>
            <person name="Tapia R."/>
            <person name="Pitluck S."/>
            <person name="Lucas S."/>
            <person name="Woyke T."/>
            <person name="Maupin-Furlow J.A."/>
        </authorList>
    </citation>
    <scope>NUCLEOTIDE SEQUENCE [LARGE SCALE GENOMIC DNA]</scope>
    <source>
        <strain evidence="7">ATCC 43099</strain>
        <strain evidence="9">ATCC 43099 / DSM 3394 / CCM 3739 / CIP 104546 / IAM 13178 / JCM 8861 / NBRC 102185 / NCIMB 2190 / MS3</strain>
    </source>
</reference>
<dbReference type="Pfam" id="PF04893">
    <property type="entry name" value="Yip1"/>
    <property type="match status" value="1"/>
</dbReference>
<feature type="transmembrane region" description="Helical" evidence="5">
    <location>
        <begin position="156"/>
        <end position="175"/>
    </location>
</feature>
<dbReference type="InterPro" id="IPR006977">
    <property type="entry name" value="Yip1_dom"/>
</dbReference>
<feature type="transmembrane region" description="Helical" evidence="5">
    <location>
        <begin position="187"/>
        <end position="209"/>
    </location>
</feature>
<protein>
    <submittedName>
        <fullName evidence="7">Yip1 domain protein</fullName>
    </submittedName>
</protein>
<evidence type="ECO:0000313" key="7">
    <source>
        <dbReference type="EMBL" id="ADD05630.1"/>
    </source>
</evidence>
<feature type="transmembrane region" description="Helical" evidence="5">
    <location>
        <begin position="29"/>
        <end position="51"/>
    </location>
</feature>
<keyword evidence="4 5" id="KW-0472">Membrane</keyword>
<evidence type="ECO:0000313" key="8">
    <source>
        <dbReference type="EMBL" id="ELY29957.1"/>
    </source>
</evidence>
<proteinExistence type="predicted"/>
<evidence type="ECO:0000259" key="6">
    <source>
        <dbReference type="Pfam" id="PF04893"/>
    </source>
</evidence>
<dbReference type="RefSeq" id="WP_004267396.1">
    <property type="nucleotide sequence ID" value="NC_013922.1"/>
</dbReference>
<dbReference type="EMBL" id="AOHS01000034">
    <property type="protein sequence ID" value="ELY29957.1"/>
    <property type="molecule type" value="Genomic_DNA"/>
</dbReference>
<dbReference type="EMBL" id="CP001932">
    <property type="protein sequence ID" value="ADD05630.1"/>
    <property type="molecule type" value="Genomic_DNA"/>
</dbReference>
<comment type="subcellular location">
    <subcellularLocation>
        <location evidence="1">Membrane</location>
        <topology evidence="1">Multi-pass membrane protein</topology>
    </subcellularLocation>
</comment>
<dbReference type="eggNOG" id="arCOG02054">
    <property type="taxonomic scope" value="Archaea"/>
</dbReference>
<feature type="domain" description="Yip1" evidence="6">
    <location>
        <begin position="13"/>
        <end position="242"/>
    </location>
</feature>
<evidence type="ECO:0000256" key="1">
    <source>
        <dbReference type="ARBA" id="ARBA00004141"/>
    </source>
</evidence>
<dbReference type="PaxDb" id="547559-Nmag_2060"/>
<reference evidence="7" key="4">
    <citation type="submission" date="2016-09" db="EMBL/GenBank/DDBJ databases">
        <authorList>
            <person name="Pfeiffer F."/>
        </authorList>
    </citation>
    <scope>NUCLEOTIDE SEQUENCE</scope>
    <source>
        <strain evidence="7">ATCC 43099</strain>
    </source>
</reference>